<evidence type="ECO:0000313" key="1">
    <source>
        <dbReference type="EMBL" id="GIC84194.1"/>
    </source>
</evidence>
<accession>A0A8E0UX63</accession>
<dbReference type="EMBL" id="BBXM02000001">
    <property type="protein sequence ID" value="GIC84194.1"/>
    <property type="molecule type" value="Genomic_DNA"/>
</dbReference>
<reference evidence="1" key="2">
    <citation type="submission" date="2021-01" db="EMBL/GenBank/DDBJ databases">
        <title>Pan-genome distribution and transcriptional activeness of fungal secondary metabolism genes in Aspergillus section Fumigati.</title>
        <authorList>
            <person name="Takahashi H."/>
            <person name="Umemura M."/>
            <person name="Ninomiya A."/>
            <person name="Kusuya Y."/>
            <person name="Urayama S."/>
            <person name="Shimizu M."/>
            <person name="Watanabe A."/>
            <person name="Kamei K."/>
            <person name="Yaguchi T."/>
            <person name="Hagiwara D."/>
        </authorList>
    </citation>
    <scope>NUCLEOTIDE SEQUENCE</scope>
    <source>
        <strain evidence="1">IFM 46973</strain>
    </source>
</reference>
<evidence type="ECO:0000313" key="2">
    <source>
        <dbReference type="Proteomes" id="UP000036893"/>
    </source>
</evidence>
<reference evidence="1" key="1">
    <citation type="journal article" date="2015" name="Genome Announc.">
        <title>Draft Genome Sequence of the Pathogenic Filamentous Fungus Aspergillus udagawae Strain IFM 46973T.</title>
        <authorList>
            <person name="Kusuya Y."/>
            <person name="Takahashi-Nakaguchi A."/>
            <person name="Takahashi H."/>
            <person name="Yaguchi T."/>
        </authorList>
    </citation>
    <scope>NUCLEOTIDE SEQUENCE</scope>
    <source>
        <strain evidence="1">IFM 46973</strain>
    </source>
</reference>
<dbReference type="GeneID" id="66987484"/>
<dbReference type="RefSeq" id="XP_043141460.1">
    <property type="nucleotide sequence ID" value="XM_043285525.1"/>
</dbReference>
<protein>
    <submittedName>
        <fullName evidence="1">Uncharacterized protein</fullName>
    </submittedName>
</protein>
<comment type="caution">
    <text evidence="1">The sequence shown here is derived from an EMBL/GenBank/DDBJ whole genome shotgun (WGS) entry which is preliminary data.</text>
</comment>
<name>A0A8E0UX63_9EURO</name>
<dbReference type="Proteomes" id="UP000036893">
    <property type="component" value="Unassembled WGS sequence"/>
</dbReference>
<gene>
    <name evidence="1" type="ORF">Aud_000008</name>
</gene>
<proteinExistence type="predicted"/>
<organism evidence="1 2">
    <name type="scientific">Aspergillus udagawae</name>
    <dbReference type="NCBI Taxonomy" id="91492"/>
    <lineage>
        <taxon>Eukaryota</taxon>
        <taxon>Fungi</taxon>
        <taxon>Dikarya</taxon>
        <taxon>Ascomycota</taxon>
        <taxon>Pezizomycotina</taxon>
        <taxon>Eurotiomycetes</taxon>
        <taxon>Eurotiomycetidae</taxon>
        <taxon>Eurotiales</taxon>
        <taxon>Aspergillaceae</taxon>
        <taxon>Aspergillus</taxon>
        <taxon>Aspergillus subgen. Fumigati</taxon>
    </lineage>
</organism>
<dbReference type="AlphaFoldDB" id="A0A8E0UX63"/>
<sequence>MTSKLIFLSRSDFHKALIDTNKSTTDKWDVVVSYSQDKLQPLLTKYWSEVIGDTSVTVVHSTGHSSYDRATTYKLNLGPPQFEFDKKIVDGGSISMARITWPFTGTAHTKLNTGVDVGEKTLTAEDGFSTTVTTPIHAISSGDDDKQAKFHPSHNVPVEYTNILQTSNHMIEFTDGTTSSYHVILQFASAEDTTWKVNVKNTSSDSAEDLQDSAADIGLELNNQEKVKGFQFTLGEVKNTPNPADYVLTPQAFKFSADKGILSIFIHVKGGDGKGAKEAPQFQLTHDSLIAPMPDGYDASIIISRRLIRDKYMIPQIQDKCKDFLRETDGVLARDGPLSPTVGLKFKNERVWSGFTTGPSIVVVTEGYVTVDWDKYPLILELFDDKSTLQSHYKWTWDNAQVTLHYRYATPRSGWLDWRTTSIQGSMSMNSSPVATVKNKDELEFKISFTDSNQPDASFNDIGPDKLGGSVQFKTFTMGLPDINFFRTQNILAPGQQFITAKDTMCPCDLFILGSVEEQKK</sequence>